<sequence length="342" mass="37516">MLSWQAETDAMYRNHIQTSRSTKTTPHAAASLQTPKLKDSCDKCSASKVRCTREKPFCSRCDKLGYTCFYSPARRAGRPYRSKKQVSEGRNSEEPNRLSARDITTTQFVDESAKLYSRFTSSTTPANVTSNIPISNSTPSNNKAAQEDPSTTKSHEVSDPDCLLVVLEIFSDLEVSAEQLRRELPVDASLLNATAQTITAALHRLSTVLICPCSQRAEVGMLVSAICMSIIDIHAMAISTFAKDQPPTGLLSQLTPLGIPGVGLNRSPGHDATAMQVFTELSELARLILQLTERYNEGSGRALSWEGLRNGSELPTDIMPGIATFLRERLQQITNDATYRLG</sequence>
<organism evidence="8 9">
    <name type="scientific">Penicillium camemberti (strain FM 013)</name>
    <dbReference type="NCBI Taxonomy" id="1429867"/>
    <lineage>
        <taxon>Eukaryota</taxon>
        <taxon>Fungi</taxon>
        <taxon>Dikarya</taxon>
        <taxon>Ascomycota</taxon>
        <taxon>Pezizomycotina</taxon>
        <taxon>Eurotiomycetes</taxon>
        <taxon>Eurotiomycetidae</taxon>
        <taxon>Eurotiales</taxon>
        <taxon>Aspergillaceae</taxon>
        <taxon>Penicillium</taxon>
    </lineage>
</organism>
<dbReference type="InterPro" id="IPR036864">
    <property type="entry name" value="Zn2-C6_fun-type_DNA-bd_sf"/>
</dbReference>
<dbReference type="GO" id="GO:0005634">
    <property type="term" value="C:nucleus"/>
    <property type="evidence" value="ECO:0007669"/>
    <property type="project" value="InterPro"/>
</dbReference>
<reference evidence="8 9" key="1">
    <citation type="journal article" date="2014" name="Nat. Commun.">
        <title>Multiple recent horizontal transfers of a large genomic region in cheese making fungi.</title>
        <authorList>
            <person name="Cheeseman K."/>
            <person name="Ropars J."/>
            <person name="Renault P."/>
            <person name="Dupont J."/>
            <person name="Gouzy J."/>
            <person name="Branca A."/>
            <person name="Abraham A.L."/>
            <person name="Ceppi M."/>
            <person name="Conseiller E."/>
            <person name="Debuchy R."/>
            <person name="Malagnac F."/>
            <person name="Goarin A."/>
            <person name="Silar P."/>
            <person name="Lacoste S."/>
            <person name="Sallet E."/>
            <person name="Bensimon A."/>
            <person name="Giraud T."/>
            <person name="Brygoo Y."/>
        </authorList>
    </citation>
    <scope>NUCLEOTIDE SEQUENCE [LARGE SCALE GENOMIC DNA]</scope>
    <source>
        <strain evidence="9">FM 013</strain>
    </source>
</reference>
<dbReference type="Pfam" id="PF00172">
    <property type="entry name" value="Zn_clus"/>
    <property type="match status" value="1"/>
</dbReference>
<dbReference type="PANTHER" id="PTHR31069">
    <property type="entry name" value="OLEATE-ACTIVATED TRANSCRIPTION FACTOR 1-RELATED"/>
    <property type="match status" value="1"/>
</dbReference>
<dbReference type="Proteomes" id="UP000053732">
    <property type="component" value="Unassembled WGS sequence"/>
</dbReference>
<feature type="compositionally biased region" description="Low complexity" evidence="6">
    <location>
        <begin position="129"/>
        <end position="142"/>
    </location>
</feature>
<dbReference type="EMBL" id="HG793153">
    <property type="protein sequence ID" value="CRL27040.1"/>
    <property type="molecule type" value="Genomic_DNA"/>
</dbReference>
<keyword evidence="2" id="KW-0805">Transcription regulation</keyword>
<dbReference type="PROSITE" id="PS50048">
    <property type="entry name" value="ZN2_CY6_FUNGAL_2"/>
    <property type="match status" value="1"/>
</dbReference>
<keyword evidence="4" id="KW-0804">Transcription</keyword>
<protein>
    <submittedName>
        <fullName evidence="8">Aflatoxin biosynthesis regulatory protein</fullName>
    </submittedName>
</protein>
<keyword evidence="9" id="KW-1185">Reference proteome</keyword>
<dbReference type="PANTHER" id="PTHR31069:SF31">
    <property type="entry name" value="MONODICTYPHENONE CLUSTER TRANSCRIPTION FACTOR-RELATED"/>
    <property type="match status" value="1"/>
</dbReference>
<evidence type="ECO:0000313" key="9">
    <source>
        <dbReference type="Proteomes" id="UP000053732"/>
    </source>
</evidence>
<dbReference type="Pfam" id="PF08493">
    <property type="entry name" value="AflR"/>
    <property type="match status" value="1"/>
</dbReference>
<dbReference type="GO" id="GO:0045122">
    <property type="term" value="P:aflatoxin biosynthetic process"/>
    <property type="evidence" value="ECO:0007669"/>
    <property type="project" value="InterPro"/>
</dbReference>
<dbReference type="InterPro" id="IPR050675">
    <property type="entry name" value="OAF3"/>
</dbReference>
<name>A0A0G4PKV2_PENC3</name>
<dbReference type="GO" id="GO:0000981">
    <property type="term" value="F:DNA-binding transcription factor activity, RNA polymerase II-specific"/>
    <property type="evidence" value="ECO:0007669"/>
    <property type="project" value="InterPro"/>
</dbReference>
<evidence type="ECO:0000256" key="6">
    <source>
        <dbReference type="SAM" id="MobiDB-lite"/>
    </source>
</evidence>
<dbReference type="GO" id="GO:0008270">
    <property type="term" value="F:zinc ion binding"/>
    <property type="evidence" value="ECO:0007669"/>
    <property type="project" value="InterPro"/>
</dbReference>
<dbReference type="CDD" id="cd00067">
    <property type="entry name" value="GAL4"/>
    <property type="match status" value="1"/>
</dbReference>
<dbReference type="Gene3D" id="4.10.240.10">
    <property type="entry name" value="Zn(2)-C6 fungal-type DNA-binding domain"/>
    <property type="match status" value="1"/>
</dbReference>
<evidence type="ECO:0000259" key="7">
    <source>
        <dbReference type="PROSITE" id="PS50048"/>
    </source>
</evidence>
<dbReference type="PRINTS" id="PR00755">
    <property type="entry name" value="AFLATOXINBRP"/>
</dbReference>
<evidence type="ECO:0000256" key="3">
    <source>
        <dbReference type="ARBA" id="ARBA00023125"/>
    </source>
</evidence>
<dbReference type="PROSITE" id="PS00463">
    <property type="entry name" value="ZN2_CY6_FUNGAL_1"/>
    <property type="match status" value="1"/>
</dbReference>
<feature type="domain" description="Zn(2)-C6 fungal-type" evidence="7">
    <location>
        <begin position="40"/>
        <end position="70"/>
    </location>
</feature>
<evidence type="ECO:0000256" key="1">
    <source>
        <dbReference type="ARBA" id="ARBA00022723"/>
    </source>
</evidence>
<gene>
    <name evidence="8" type="ORF">PCAMFM013_S020g000199</name>
</gene>
<dbReference type="InterPro" id="IPR013700">
    <property type="entry name" value="AflR"/>
</dbReference>
<accession>A0A0G4PKV2</accession>
<keyword evidence="5" id="KW-0539">Nucleus</keyword>
<dbReference type="SMART" id="SM00066">
    <property type="entry name" value="GAL4"/>
    <property type="match status" value="1"/>
</dbReference>
<keyword evidence="3" id="KW-0238">DNA-binding</keyword>
<evidence type="ECO:0000256" key="4">
    <source>
        <dbReference type="ARBA" id="ARBA00023163"/>
    </source>
</evidence>
<dbReference type="STRING" id="1429867.A0A0G4PKV2"/>
<evidence type="ECO:0000313" key="8">
    <source>
        <dbReference type="EMBL" id="CRL27040.1"/>
    </source>
</evidence>
<feature type="region of interest" description="Disordered" evidence="6">
    <location>
        <begin position="79"/>
        <end position="101"/>
    </location>
</feature>
<feature type="compositionally biased region" description="Basic and acidic residues" evidence="6">
    <location>
        <begin position="85"/>
        <end position="100"/>
    </location>
</feature>
<dbReference type="AlphaFoldDB" id="A0A0G4PKV2"/>
<proteinExistence type="predicted"/>
<evidence type="ECO:0000256" key="2">
    <source>
        <dbReference type="ARBA" id="ARBA00023015"/>
    </source>
</evidence>
<feature type="region of interest" description="Disordered" evidence="6">
    <location>
        <begin position="123"/>
        <end position="157"/>
    </location>
</feature>
<dbReference type="GO" id="GO:0003677">
    <property type="term" value="F:DNA binding"/>
    <property type="evidence" value="ECO:0007669"/>
    <property type="project" value="UniProtKB-KW"/>
</dbReference>
<dbReference type="SUPFAM" id="SSF57701">
    <property type="entry name" value="Zn2/Cys6 DNA-binding domain"/>
    <property type="match status" value="1"/>
</dbReference>
<keyword evidence="1" id="KW-0479">Metal-binding</keyword>
<evidence type="ECO:0000256" key="5">
    <source>
        <dbReference type="ARBA" id="ARBA00023242"/>
    </source>
</evidence>
<dbReference type="InterPro" id="IPR001138">
    <property type="entry name" value="Zn2Cys6_DnaBD"/>
</dbReference>